<evidence type="ECO:0000256" key="5">
    <source>
        <dbReference type="ARBA" id="ARBA00023136"/>
    </source>
</evidence>
<keyword evidence="3 10" id="KW-0812">Transmembrane</keyword>
<feature type="compositionally biased region" description="Low complexity" evidence="11">
    <location>
        <begin position="199"/>
        <end position="212"/>
    </location>
</feature>
<evidence type="ECO:0000256" key="9">
    <source>
        <dbReference type="ARBA" id="ARBA00048048"/>
    </source>
</evidence>
<feature type="compositionally biased region" description="Acidic residues" evidence="11">
    <location>
        <begin position="177"/>
        <end position="190"/>
    </location>
</feature>
<name>A0A5B0PMH3_PUCGR</name>
<feature type="transmembrane region" description="Helical" evidence="10">
    <location>
        <begin position="406"/>
        <end position="433"/>
    </location>
</feature>
<organism evidence="13 14">
    <name type="scientific">Puccinia graminis f. sp. tritici</name>
    <dbReference type="NCBI Taxonomy" id="56615"/>
    <lineage>
        <taxon>Eukaryota</taxon>
        <taxon>Fungi</taxon>
        <taxon>Dikarya</taxon>
        <taxon>Basidiomycota</taxon>
        <taxon>Pucciniomycotina</taxon>
        <taxon>Pucciniomycetes</taxon>
        <taxon>Pucciniales</taxon>
        <taxon>Pucciniaceae</taxon>
        <taxon>Puccinia</taxon>
    </lineage>
</organism>
<evidence type="ECO:0000313" key="13">
    <source>
        <dbReference type="EMBL" id="KAA1101844.1"/>
    </source>
</evidence>
<keyword evidence="6" id="KW-0564">Palmitate</keyword>
<evidence type="ECO:0000256" key="11">
    <source>
        <dbReference type="SAM" id="MobiDB-lite"/>
    </source>
</evidence>
<feature type="compositionally biased region" description="Polar residues" evidence="11">
    <location>
        <begin position="244"/>
        <end position="264"/>
    </location>
</feature>
<comment type="subcellular location">
    <subcellularLocation>
        <location evidence="1">Membrane</location>
        <topology evidence="1">Multi-pass membrane protein</topology>
    </subcellularLocation>
</comment>
<dbReference type="OrthoDB" id="9909019at2759"/>
<comment type="catalytic activity">
    <reaction evidence="9 10">
        <text>L-cysteinyl-[protein] + hexadecanoyl-CoA = S-hexadecanoyl-L-cysteinyl-[protein] + CoA</text>
        <dbReference type="Rhea" id="RHEA:36683"/>
        <dbReference type="Rhea" id="RHEA-COMP:10131"/>
        <dbReference type="Rhea" id="RHEA-COMP:11032"/>
        <dbReference type="ChEBI" id="CHEBI:29950"/>
        <dbReference type="ChEBI" id="CHEBI:57287"/>
        <dbReference type="ChEBI" id="CHEBI:57379"/>
        <dbReference type="ChEBI" id="CHEBI:74151"/>
        <dbReference type="EC" id="2.3.1.225"/>
    </reaction>
</comment>
<keyword evidence="14" id="KW-1185">Reference proteome</keyword>
<dbReference type="EC" id="2.3.1.225" evidence="10"/>
<keyword evidence="4 10" id="KW-1133">Transmembrane helix</keyword>
<evidence type="ECO:0000256" key="3">
    <source>
        <dbReference type="ARBA" id="ARBA00022692"/>
    </source>
</evidence>
<keyword evidence="8 10" id="KW-0012">Acyltransferase</keyword>
<dbReference type="GO" id="GO:0019706">
    <property type="term" value="F:protein-cysteine S-palmitoyltransferase activity"/>
    <property type="evidence" value="ECO:0007669"/>
    <property type="project" value="UniProtKB-EC"/>
</dbReference>
<comment type="similarity">
    <text evidence="10">Belongs to the DHHC palmitoyltransferase family.</text>
</comment>
<evidence type="ECO:0000313" key="14">
    <source>
        <dbReference type="Proteomes" id="UP000324748"/>
    </source>
</evidence>
<accession>A0A5B0PMH3</accession>
<dbReference type="PROSITE" id="PS50216">
    <property type="entry name" value="DHHC"/>
    <property type="match status" value="1"/>
</dbReference>
<keyword evidence="2 10" id="KW-0808">Transferase</keyword>
<dbReference type="PANTHER" id="PTHR12246">
    <property type="entry name" value="PALMITOYLTRANSFERASE ZDHHC16"/>
    <property type="match status" value="1"/>
</dbReference>
<dbReference type="Proteomes" id="UP000324748">
    <property type="component" value="Unassembled WGS sequence"/>
</dbReference>
<gene>
    <name evidence="13" type="primary">PFA3_1</name>
    <name evidence="13" type="ORF">PGT21_031231</name>
</gene>
<evidence type="ECO:0000256" key="4">
    <source>
        <dbReference type="ARBA" id="ARBA00022989"/>
    </source>
</evidence>
<proteinExistence type="inferred from homology"/>
<evidence type="ECO:0000256" key="8">
    <source>
        <dbReference type="ARBA" id="ARBA00023315"/>
    </source>
</evidence>
<comment type="domain">
    <text evidence="10">The DHHC domain is required for palmitoyltransferase activity.</text>
</comment>
<keyword evidence="5 10" id="KW-0472">Membrane</keyword>
<dbReference type="InterPro" id="IPR001594">
    <property type="entry name" value="Palmitoyltrfase_DHHC"/>
</dbReference>
<feature type="transmembrane region" description="Helical" evidence="10">
    <location>
        <begin position="85"/>
        <end position="105"/>
    </location>
</feature>
<dbReference type="EMBL" id="VSWC01000053">
    <property type="protein sequence ID" value="KAA1101844.1"/>
    <property type="molecule type" value="Genomic_DNA"/>
</dbReference>
<evidence type="ECO:0000256" key="7">
    <source>
        <dbReference type="ARBA" id="ARBA00023288"/>
    </source>
</evidence>
<evidence type="ECO:0000256" key="1">
    <source>
        <dbReference type="ARBA" id="ARBA00004141"/>
    </source>
</evidence>
<evidence type="ECO:0000256" key="6">
    <source>
        <dbReference type="ARBA" id="ARBA00023139"/>
    </source>
</evidence>
<feature type="domain" description="Palmitoyltransferase DHHC" evidence="12">
    <location>
        <begin position="316"/>
        <end position="445"/>
    </location>
</feature>
<dbReference type="GO" id="GO:0016020">
    <property type="term" value="C:membrane"/>
    <property type="evidence" value="ECO:0007669"/>
    <property type="project" value="UniProtKB-SubCell"/>
</dbReference>
<feature type="compositionally biased region" description="Low complexity" evidence="11">
    <location>
        <begin position="265"/>
        <end position="281"/>
    </location>
</feature>
<evidence type="ECO:0000256" key="10">
    <source>
        <dbReference type="RuleBase" id="RU079119"/>
    </source>
</evidence>
<feature type="transmembrane region" description="Helical" evidence="10">
    <location>
        <begin position="55"/>
        <end position="73"/>
    </location>
</feature>
<feature type="region of interest" description="Disordered" evidence="11">
    <location>
        <begin position="125"/>
        <end position="305"/>
    </location>
</feature>
<sequence>MDSRTRNIIQQHIRQIKLKQIIKELPLLLVRQSELTALVLSSSSSSSSISDKDQLTDLLIIPITVIILLWAQYTISISLVLNYLILTRGLALFGLTIWIPFNLFWSSTIINLARCVITGPGWVEKSPPNRRSSTATRDEYAQEDQQEDLERQPIQAPHQKIHQSRPTARQLAPYDDHSEEEEDLEDDSDVESEHEYDHTSSVPLLSQTSSSTAPSRHLEQQPIPMRNNNSHRGRPDLLLPRPAVTSSSPPSYLSGPTSLPPSNLSFQEQVQRQQQSSSSPSDLLAALNFPPSVPRSSNRPEPSCRPDSLMCKSDGSLRFCRKCEHYKADRSHHCSSCGRCVLRMDHHCPWLGGRCVGLKNHKFFILFLLSSSITSIIAALAAGKGLMDFVSNTRISPGDPFQLAPLNWAFLILVGGLFGMVLAGFTCYHLYLISVNRTTIENMERSVRIRPTGTRDPSESYALLRTTRLRAFEGAVGGTQRHRVDDQRMPSMPGESIQMIDGTGQETEGMGQAPKLPSYNLPIYKSDDQLSRLERRKLEAGATKLNLFDLGSTLENFKQIFGVHSPVWQWFLPIHPRGISDGYQFPINHHNLHKLVELTSEIRLLPNERSNELRFERP</sequence>
<keyword evidence="7" id="KW-0449">Lipoprotein</keyword>
<evidence type="ECO:0000259" key="12">
    <source>
        <dbReference type="Pfam" id="PF01529"/>
    </source>
</evidence>
<feature type="transmembrane region" description="Helical" evidence="10">
    <location>
        <begin position="363"/>
        <end position="386"/>
    </location>
</feature>
<dbReference type="InterPro" id="IPR039859">
    <property type="entry name" value="PFA4/ZDH16/20/ERF2-like"/>
</dbReference>
<evidence type="ECO:0000256" key="2">
    <source>
        <dbReference type="ARBA" id="ARBA00022679"/>
    </source>
</evidence>
<dbReference type="AlphaFoldDB" id="A0A5B0PMH3"/>
<dbReference type="Pfam" id="PF01529">
    <property type="entry name" value="DHHC"/>
    <property type="match status" value="1"/>
</dbReference>
<comment type="caution">
    <text evidence="13">The sequence shown here is derived from an EMBL/GenBank/DDBJ whole genome shotgun (WGS) entry which is preliminary data.</text>
</comment>
<protein>
    <recommendedName>
        <fullName evidence="10">Palmitoyltransferase</fullName>
        <ecNumber evidence="10">2.3.1.225</ecNumber>
    </recommendedName>
</protein>
<reference evidence="13 14" key="1">
    <citation type="submission" date="2019-05" db="EMBL/GenBank/DDBJ databases">
        <title>Emergence of the Ug99 lineage of the wheat stem rust pathogen through somatic hybridization.</title>
        <authorList>
            <person name="Li F."/>
            <person name="Upadhyaya N.M."/>
            <person name="Sperschneider J."/>
            <person name="Matny O."/>
            <person name="Nguyen-Phuc H."/>
            <person name="Mago R."/>
            <person name="Raley C."/>
            <person name="Miller M.E."/>
            <person name="Silverstein K.A.T."/>
            <person name="Henningsen E."/>
            <person name="Hirsch C.D."/>
            <person name="Visser B."/>
            <person name="Pretorius Z.A."/>
            <person name="Steffenson B.J."/>
            <person name="Schwessinger B."/>
            <person name="Dodds P.N."/>
            <person name="Figueroa M."/>
        </authorList>
    </citation>
    <scope>NUCLEOTIDE SEQUENCE [LARGE SCALE GENOMIC DNA]</scope>
    <source>
        <strain evidence="13">21-0</strain>
    </source>
</reference>